<keyword evidence="3" id="KW-0472">Membrane</keyword>
<dbReference type="PANTHER" id="PTHR34001:SF3">
    <property type="entry name" value="BLL7405 PROTEIN"/>
    <property type="match status" value="1"/>
</dbReference>
<reference evidence="9" key="1">
    <citation type="journal article" date="2019" name="Int. J. Syst. Evol. Microbiol.">
        <title>The Global Catalogue of Microorganisms (GCM) 10K type strain sequencing project: providing services to taxonomists for standard genome sequencing and annotation.</title>
        <authorList>
            <consortium name="The Broad Institute Genomics Platform"/>
            <consortium name="The Broad Institute Genome Sequencing Center for Infectious Disease"/>
            <person name="Wu L."/>
            <person name="Ma J."/>
        </authorList>
    </citation>
    <scope>NUCLEOTIDE SEQUENCE [LARGE SCALE GENOMIC DNA]</scope>
    <source>
        <strain evidence="9">NBRC 102520</strain>
    </source>
</reference>
<organism evidence="8 9">
    <name type="scientific">Bradyrhizobium iriomotense</name>
    <dbReference type="NCBI Taxonomy" id="441950"/>
    <lineage>
        <taxon>Bacteria</taxon>
        <taxon>Pseudomonadati</taxon>
        <taxon>Pseudomonadota</taxon>
        <taxon>Alphaproteobacteria</taxon>
        <taxon>Hyphomicrobiales</taxon>
        <taxon>Nitrobacteraceae</taxon>
        <taxon>Bradyrhizobium</taxon>
    </lineage>
</organism>
<dbReference type="PANTHER" id="PTHR34001">
    <property type="entry name" value="BLL7405 PROTEIN"/>
    <property type="match status" value="1"/>
</dbReference>
<evidence type="ECO:0000256" key="6">
    <source>
        <dbReference type="SAM" id="SignalP"/>
    </source>
</evidence>
<comment type="similarity">
    <text evidence="5">Belongs to the Omp25/RopB family.</text>
</comment>
<evidence type="ECO:0000313" key="8">
    <source>
        <dbReference type="EMBL" id="GLR92006.1"/>
    </source>
</evidence>
<evidence type="ECO:0000313" key="9">
    <source>
        <dbReference type="Proteomes" id="UP001156905"/>
    </source>
</evidence>
<dbReference type="InterPro" id="IPR011250">
    <property type="entry name" value="OMP/PagP_B-barrel"/>
</dbReference>
<dbReference type="EMBL" id="BSOW01000061">
    <property type="protein sequence ID" value="GLR92006.1"/>
    <property type="molecule type" value="Genomic_DNA"/>
</dbReference>
<comment type="caution">
    <text evidence="8">The sequence shown here is derived from an EMBL/GenBank/DDBJ whole genome shotgun (WGS) entry which is preliminary data.</text>
</comment>
<dbReference type="Proteomes" id="UP001156905">
    <property type="component" value="Unassembled WGS sequence"/>
</dbReference>
<gene>
    <name evidence="8" type="ORF">GCM10007857_87240</name>
</gene>
<proteinExistence type="inferred from homology"/>
<keyword evidence="9" id="KW-1185">Reference proteome</keyword>
<evidence type="ECO:0000256" key="2">
    <source>
        <dbReference type="ARBA" id="ARBA00022729"/>
    </source>
</evidence>
<dbReference type="InterPro" id="IPR027385">
    <property type="entry name" value="Beta-barrel_OMP"/>
</dbReference>
<evidence type="ECO:0000259" key="7">
    <source>
        <dbReference type="Pfam" id="PF13505"/>
    </source>
</evidence>
<comment type="subcellular location">
    <subcellularLocation>
        <location evidence="1">Cell outer membrane</location>
    </subcellularLocation>
</comment>
<protein>
    <submittedName>
        <fullName evidence="8">Membrane protein</fullName>
    </submittedName>
</protein>
<evidence type="ECO:0000256" key="3">
    <source>
        <dbReference type="ARBA" id="ARBA00023136"/>
    </source>
</evidence>
<feature type="signal peptide" evidence="6">
    <location>
        <begin position="1"/>
        <end position="22"/>
    </location>
</feature>
<evidence type="ECO:0000256" key="1">
    <source>
        <dbReference type="ARBA" id="ARBA00004442"/>
    </source>
</evidence>
<keyword evidence="4" id="KW-0998">Cell outer membrane</keyword>
<keyword evidence="2 6" id="KW-0732">Signal</keyword>
<dbReference type="InterPro" id="IPR051692">
    <property type="entry name" value="OMP-like"/>
</dbReference>
<evidence type="ECO:0000256" key="4">
    <source>
        <dbReference type="ARBA" id="ARBA00023237"/>
    </source>
</evidence>
<sequence length="250" mass="26366">MKKLLLAGFGIAALGLAAPASAADMAVKAPPPAPVVAIYNWSGFYIGGNGGWGQSHNCVDFITAAGTIASGCGDRSGGVVGGQIGYRWQTNQFVFGLEAQGDWADIKNTRVSLLDPTISTTAKTDGIGLFTGQIGWAWNAALLYVKGGAAVTGNNLTIFDNTTGVGLFSASNTRWGGTVGVGFEYGFTPNWSVGLEYDHLWMGHANNSFSVTDPRLAGILNDRVSQDVDMVTVRFNYRFGGYTTPVTARY</sequence>
<feature type="chain" id="PRO_5046809478" evidence="6">
    <location>
        <begin position="23"/>
        <end position="250"/>
    </location>
</feature>
<dbReference type="SUPFAM" id="SSF56925">
    <property type="entry name" value="OMPA-like"/>
    <property type="match status" value="1"/>
</dbReference>
<dbReference type="Gene3D" id="2.40.160.20">
    <property type="match status" value="1"/>
</dbReference>
<feature type="domain" description="Outer membrane protein beta-barrel" evidence="7">
    <location>
        <begin position="24"/>
        <end position="239"/>
    </location>
</feature>
<dbReference type="Pfam" id="PF13505">
    <property type="entry name" value="OMP_b-brl"/>
    <property type="match status" value="1"/>
</dbReference>
<dbReference type="RefSeq" id="WP_284275871.1">
    <property type="nucleotide sequence ID" value="NZ_BSOW01000061.1"/>
</dbReference>
<evidence type="ECO:0000256" key="5">
    <source>
        <dbReference type="ARBA" id="ARBA00038306"/>
    </source>
</evidence>
<name>A0ABQ6BDS5_9BRAD</name>
<accession>A0ABQ6BDS5</accession>